<evidence type="ECO:0000256" key="4">
    <source>
        <dbReference type="ARBA" id="ARBA00021881"/>
    </source>
</evidence>
<dbReference type="SMART" id="SM00049">
    <property type="entry name" value="DEP"/>
    <property type="match status" value="1"/>
</dbReference>
<dbReference type="GO" id="GO:1990130">
    <property type="term" value="C:GATOR1 complex"/>
    <property type="evidence" value="ECO:0007669"/>
    <property type="project" value="TreeGrafter"/>
</dbReference>
<dbReference type="EMBL" id="JAQQPM010000001">
    <property type="protein sequence ID" value="KAK2067013.1"/>
    <property type="molecule type" value="Genomic_DNA"/>
</dbReference>
<evidence type="ECO:0000256" key="5">
    <source>
        <dbReference type="SAM" id="MobiDB-lite"/>
    </source>
</evidence>
<feature type="compositionally biased region" description="Polar residues" evidence="5">
    <location>
        <begin position="1584"/>
        <end position="1594"/>
    </location>
</feature>
<comment type="subcellular location">
    <subcellularLocation>
        <location evidence="1">Vacuole membrane</location>
        <topology evidence="1">Peripheral membrane protein</topology>
    </subcellularLocation>
</comment>
<dbReference type="Proteomes" id="UP001217918">
    <property type="component" value="Unassembled WGS sequence"/>
</dbReference>
<gene>
    <name evidence="7" type="ORF">P8C59_000783</name>
</gene>
<dbReference type="GO" id="GO:0005774">
    <property type="term" value="C:vacuolar membrane"/>
    <property type="evidence" value="ECO:0007669"/>
    <property type="project" value="UniProtKB-SubCell"/>
</dbReference>
<dbReference type="GO" id="GO:0005096">
    <property type="term" value="F:GTPase activator activity"/>
    <property type="evidence" value="ECO:0007669"/>
    <property type="project" value="InterPro"/>
</dbReference>
<feature type="region of interest" description="Disordered" evidence="5">
    <location>
        <begin position="1530"/>
        <end position="1610"/>
    </location>
</feature>
<dbReference type="Pfam" id="PF00610">
    <property type="entry name" value="DEP"/>
    <property type="match status" value="1"/>
</dbReference>
<dbReference type="CDD" id="cd04449">
    <property type="entry name" value="DEP_DEPDC5-like"/>
    <property type="match status" value="1"/>
</dbReference>
<dbReference type="GO" id="GO:0010508">
    <property type="term" value="P:positive regulation of autophagy"/>
    <property type="evidence" value="ECO:0007669"/>
    <property type="project" value="TreeGrafter"/>
</dbReference>
<dbReference type="InterPro" id="IPR048255">
    <property type="entry name" value="IML1_N"/>
</dbReference>
<dbReference type="Pfam" id="PF19418">
    <property type="entry name" value="DEPDC5_CTD"/>
    <property type="match status" value="1"/>
</dbReference>
<feature type="compositionally biased region" description="Low complexity" evidence="5">
    <location>
        <begin position="1741"/>
        <end position="1755"/>
    </location>
</feature>
<proteinExistence type="inferred from homology"/>
<dbReference type="InterPro" id="IPR045838">
    <property type="entry name" value="DEPDC5_CTD"/>
</dbReference>
<comment type="similarity">
    <text evidence="2">Belongs to the IML1 family.</text>
</comment>
<accession>A0AAD9HWU5</accession>
<dbReference type="Pfam" id="PF12257">
    <property type="entry name" value="IML1"/>
    <property type="match status" value="1"/>
</dbReference>
<reference evidence="7" key="1">
    <citation type="journal article" date="2023" name="Mol. Plant Microbe Interact.">
        <title>Elucidating the Obligate Nature and Biological Capacity of an Invasive Fungal Corn Pathogen.</title>
        <authorList>
            <person name="MacCready J.S."/>
            <person name="Roggenkamp E.M."/>
            <person name="Gdanetz K."/>
            <person name="Chilvers M.I."/>
        </authorList>
    </citation>
    <scope>NUCLEOTIDE SEQUENCE</scope>
    <source>
        <strain evidence="7">PM02</strain>
    </source>
</reference>
<feature type="region of interest" description="Disordered" evidence="5">
    <location>
        <begin position="697"/>
        <end position="724"/>
    </location>
</feature>
<evidence type="ECO:0000256" key="3">
    <source>
        <dbReference type="ARBA" id="ARBA00018529"/>
    </source>
</evidence>
<dbReference type="PANTHER" id="PTHR13179">
    <property type="entry name" value="DEP DOMAIN CONTAINING PROTEIN 5"/>
    <property type="match status" value="1"/>
</dbReference>
<feature type="domain" description="DEP" evidence="6">
    <location>
        <begin position="1160"/>
        <end position="1259"/>
    </location>
</feature>
<feature type="region of interest" description="Disordered" evidence="5">
    <location>
        <begin position="1082"/>
        <end position="1101"/>
    </location>
</feature>
<dbReference type="InterPro" id="IPR036390">
    <property type="entry name" value="WH_DNA-bd_sf"/>
</dbReference>
<feature type="region of interest" description="Disordered" evidence="5">
    <location>
        <begin position="1204"/>
        <end position="1235"/>
    </location>
</feature>
<feature type="compositionally biased region" description="Basic and acidic residues" evidence="5">
    <location>
        <begin position="1530"/>
        <end position="1553"/>
    </location>
</feature>
<evidence type="ECO:0000259" key="6">
    <source>
        <dbReference type="PROSITE" id="PS50186"/>
    </source>
</evidence>
<dbReference type="GO" id="GO:1904262">
    <property type="term" value="P:negative regulation of TORC1 signaling"/>
    <property type="evidence" value="ECO:0007669"/>
    <property type="project" value="TreeGrafter"/>
</dbReference>
<dbReference type="PANTHER" id="PTHR13179:SF8">
    <property type="entry name" value="GATOR COMPLEX PROTEIN DEPDC5"/>
    <property type="match status" value="1"/>
</dbReference>
<feature type="region of interest" description="Disordered" evidence="5">
    <location>
        <begin position="1741"/>
        <end position="1766"/>
    </location>
</feature>
<feature type="region of interest" description="Disordered" evidence="5">
    <location>
        <begin position="375"/>
        <end position="394"/>
    </location>
</feature>
<dbReference type="SUPFAM" id="SSF46785">
    <property type="entry name" value="Winged helix' DNA-binding domain"/>
    <property type="match status" value="1"/>
</dbReference>
<feature type="compositionally biased region" description="Basic and acidic residues" evidence="5">
    <location>
        <begin position="1213"/>
        <end position="1235"/>
    </location>
</feature>
<sequence>MDFFGKSNGHDKRGALALRSGIASASEKQQESLRAAAIRQLRRCTVTVNESFVRDEVLLNLDVVGSEDIKLGSLVAVGVIKSDADKSLQPPLSGAARDGVNMADAARSAETTGKRYIFVVKDMPKELKARYPTAEVYVAKHIADAFGMKRGSPVLLSAIGTDNAAVEASHVELSFKEQYLSRSDMWRMAVRELSERTVYKGQTVLFMGTIKVQVTAVYVDGIKTQSAFFSRTTKPIFRSESARYFLLIQMAREMWNFDSDGSGEIMFNKVVDGFLPALFKRWVELKVKHLVTIVLFARVEYDAGISTELASSVIHNEYYTGVHTSGEKQPYKDFYRVVVNEMTSGEWTRILYQLKRDFNCFQRDISVHHEKAMTIPTSDAGPTGKEPTPPRLRPRASRAMYGNVLEAINLASSLYAQDYIDRDLTRTGISVVVITPSPGVFEVDYDALRRTTEALVGNGIGIDLICIPRVPLHSVPIFRYRNPPQLSRSQNRSAPALSYGSTPKQSGITTFGSYTSISASFNPGKAPDGSYKICSSGSSIVRDEWVFALPQWLHVSCWAGSSEETLSYQGIALSVPEAPRQECDGEFTIRCRMYDLQMRSVMETNEIETQPLLADPSFPDKALLEGNHYNPFHRPHGCFMNRNLRVPETLFDHVLGFQKFAPDKGAKANDNLGHRGFGIAAPKASLAEVSIETANASTGTAAALTPASGRTGRPSSQQVPETPSRPMLIRCAGSSMEPKSQAILGSILATGPRADVAPDTRELQYSNAIRADDAQKMFTSKLLAGALPELPTTLSPKTALSPWLTLLNPSNPDSNKVDPTMLYSRWQHVFPRPSEMRAMKWKSLCSPAAVPLTTEYFPTRNQFDSEYQRQPYSVSQNADDDLTEDTRSRDELLRELVGLRLSQGFQIVVGPAVAKAFGQKQLKIAEVFSRDHVAEDGMSIFMLVGNVIHQLSCVNDTEIEVNIFVRKPTEAQMETGVGQTLYRPAIRTLLDQEYETRELDMITPRTERNWNYIDSFLAGHNNEMTENLRFWRARFVLIPMVGRHGLYSKSESEEGDNEEETRIEGIRKLAQLWMKHRHIPPDERRFQAPGNRRKKDPNPLDIVYKTDDPSVVVAAELETLPLLEGQECHRKGQLVTNRETFKKKNFSLAALAEAIQQPVESGGVRMQNRRWHLRLHYNCFIGSDMTSWLVDNFEDLESREEAEALGNRLMIPNEDKGKDKDRETGREGGREGKKEGGLFVHVEKRHPFRDGQYFYQISSDYAKPHPPGWFNSIKRGPFIVPSTPISEHTPRDLPRVGLSSKAVSIPEDSAPISGATTPTMVGTAVKKPKVVLSKVMKYDVDHRKRSYRSEVVDLHYDRLHNPDNCYHIRVDWMNVTARLIEDAVEKWAQEVTPYGLRLVEVPIAEACTVMDSNPFRRPSIIKLAVRPPRQQPPVCYEPSSFAAQWTATGTAPTGRHFYQRAILKKFDFVLDVEAATNFPSNVDVSYSWGKPDFRYSQYVHRTGVTLAEITDDGNLLLLANRLYSNRAAAAREKEVQREMRSEQDALDRERERVGGGPAFPALTPQPLRTSSPKSSPLVKPAHYTTASTGSPVTRATSALGGGTGASGSALPPPHVPGSCAKGMHPNNKNMPACHGLVQEPLTIRDELEAFCRDADALASFFQDVLERGQPPTTRSSPALHVGGGVGGFPDTHIPALGLPPGIIASTGEATVGHGGGGGGSSMRATSPLAFASAAALRRASVQLQADGSTGPRSGSLGSGERERGGG</sequence>
<evidence type="ECO:0000256" key="2">
    <source>
        <dbReference type="ARBA" id="ARBA00005643"/>
    </source>
</evidence>
<evidence type="ECO:0000256" key="1">
    <source>
        <dbReference type="ARBA" id="ARBA00004148"/>
    </source>
</evidence>
<dbReference type="PROSITE" id="PS50186">
    <property type="entry name" value="DEP"/>
    <property type="match status" value="1"/>
</dbReference>
<keyword evidence="8" id="KW-1185">Reference proteome</keyword>
<dbReference type="GO" id="GO:0035556">
    <property type="term" value="P:intracellular signal transduction"/>
    <property type="evidence" value="ECO:0007669"/>
    <property type="project" value="InterPro"/>
</dbReference>
<name>A0AAD9HWU5_9PEZI</name>
<evidence type="ECO:0000313" key="7">
    <source>
        <dbReference type="EMBL" id="KAK2067013.1"/>
    </source>
</evidence>
<dbReference type="InterPro" id="IPR000591">
    <property type="entry name" value="DEP_dom"/>
</dbReference>
<comment type="caution">
    <text evidence="7">The sequence shown here is derived from an EMBL/GenBank/DDBJ whole genome shotgun (WGS) entry which is preliminary data.</text>
</comment>
<evidence type="ECO:0000313" key="8">
    <source>
        <dbReference type="Proteomes" id="UP001217918"/>
    </source>
</evidence>
<protein>
    <recommendedName>
        <fullName evidence="3">Vacuolar membrane-associated protein IML1</fullName>
    </recommendedName>
    <alternativeName>
        <fullName evidence="4">Vacuolar membrane-associated protein iml1</fullName>
    </alternativeName>
</protein>
<dbReference type="InterPro" id="IPR036388">
    <property type="entry name" value="WH-like_DNA-bd_sf"/>
</dbReference>
<dbReference type="InterPro" id="IPR027244">
    <property type="entry name" value="IML1"/>
</dbReference>
<organism evidence="7 8">
    <name type="scientific">Phyllachora maydis</name>
    <dbReference type="NCBI Taxonomy" id="1825666"/>
    <lineage>
        <taxon>Eukaryota</taxon>
        <taxon>Fungi</taxon>
        <taxon>Dikarya</taxon>
        <taxon>Ascomycota</taxon>
        <taxon>Pezizomycotina</taxon>
        <taxon>Sordariomycetes</taxon>
        <taxon>Sordariomycetidae</taxon>
        <taxon>Phyllachorales</taxon>
        <taxon>Phyllachoraceae</taxon>
        <taxon>Phyllachora</taxon>
    </lineage>
</organism>
<dbReference type="Gene3D" id="1.10.10.10">
    <property type="entry name" value="Winged helix-like DNA-binding domain superfamily/Winged helix DNA-binding domain"/>
    <property type="match status" value="1"/>
</dbReference>